<comment type="similarity">
    <text evidence="2">Belongs to the LemA family.</text>
</comment>
<keyword evidence="7" id="KW-1185">Reference proteome</keyword>
<comment type="caution">
    <text evidence="6">The sequence shown here is derived from an EMBL/GenBank/DDBJ whole genome shotgun (WGS) entry which is preliminary data.</text>
</comment>
<reference evidence="6 7" key="1">
    <citation type="journal article" date="2018" name="Elife">
        <title>Discovery and characterization of a prevalent human gut bacterial enzyme sufficient for the inactivation of a family of plant toxins.</title>
        <authorList>
            <person name="Koppel N."/>
            <person name="Bisanz J.E."/>
            <person name="Pandelia M.E."/>
            <person name="Turnbaugh P.J."/>
            <person name="Balskus E.P."/>
        </authorList>
    </citation>
    <scope>NUCLEOTIDE SEQUENCE [LARGE SCALE GENOMIC DNA]</scope>
    <source>
        <strain evidence="6 7">3C</strain>
    </source>
</reference>
<dbReference type="AlphaFoldDB" id="A0A369LTZ2"/>
<gene>
    <name evidence="6" type="ORF">C1877_13860</name>
</gene>
<evidence type="ECO:0000313" key="6">
    <source>
        <dbReference type="EMBL" id="RDB62127.1"/>
    </source>
</evidence>
<evidence type="ECO:0000256" key="2">
    <source>
        <dbReference type="ARBA" id="ARBA00008854"/>
    </source>
</evidence>
<evidence type="ECO:0000256" key="5">
    <source>
        <dbReference type="ARBA" id="ARBA00023136"/>
    </source>
</evidence>
<dbReference type="InterPro" id="IPR007156">
    <property type="entry name" value="MamQ_LemA"/>
</dbReference>
<comment type="subcellular location">
    <subcellularLocation>
        <location evidence="1">Membrane</location>
        <topology evidence="1">Single-pass membrane protein</topology>
    </subcellularLocation>
</comment>
<evidence type="ECO:0000313" key="7">
    <source>
        <dbReference type="Proteomes" id="UP000254000"/>
    </source>
</evidence>
<keyword evidence="5" id="KW-0472">Membrane</keyword>
<dbReference type="OrthoDB" id="3177331at2"/>
<evidence type="ECO:0008006" key="8">
    <source>
        <dbReference type="Google" id="ProtNLM"/>
    </source>
</evidence>
<dbReference type="GeneID" id="78360781"/>
<dbReference type="SUPFAM" id="SSF140478">
    <property type="entry name" value="LemA-like"/>
    <property type="match status" value="1"/>
</dbReference>
<keyword evidence="4" id="KW-1133">Transmembrane helix</keyword>
<proteinExistence type="inferred from homology"/>
<keyword evidence="3" id="KW-0812">Transmembrane</keyword>
<evidence type="ECO:0000256" key="4">
    <source>
        <dbReference type="ARBA" id="ARBA00022989"/>
    </source>
</evidence>
<name>A0A369LTZ2_9ACTN</name>
<accession>A0A369LTZ2</accession>
<evidence type="ECO:0000256" key="3">
    <source>
        <dbReference type="ARBA" id="ARBA00022692"/>
    </source>
</evidence>
<dbReference type="RefSeq" id="WP_015539696.1">
    <property type="nucleotide sequence ID" value="NZ_CABMMS010000010.1"/>
</dbReference>
<dbReference type="Proteomes" id="UP000254000">
    <property type="component" value="Unassembled WGS sequence"/>
</dbReference>
<dbReference type="Pfam" id="PF04011">
    <property type="entry name" value="LemA"/>
    <property type="match status" value="1"/>
</dbReference>
<protein>
    <recommendedName>
        <fullName evidence="8">LemA family protein</fullName>
    </recommendedName>
</protein>
<evidence type="ECO:0000256" key="1">
    <source>
        <dbReference type="ARBA" id="ARBA00004167"/>
    </source>
</evidence>
<sequence>MSIMPILVPFVVLATGFTTIMILLYRNLQRLDEEAGDAWRRVQEQRTARLDASLRLLDALDAAGELADAPTADIRQALAACRGADGPEAATEADSALARAWRSFSAVADMRRIAALDCAHEAIGQLHEADRLLPTCERLYNNAATMYNNAGVTFPALLVARRAHYAPRPPYRPQHLRSASEVASAADTETLADKSPRIMNAYMLWAVGMSDTITEEAGR</sequence>
<organism evidence="6 7">
    <name type="scientific">Gordonibacter pamelaeae</name>
    <dbReference type="NCBI Taxonomy" id="471189"/>
    <lineage>
        <taxon>Bacteria</taxon>
        <taxon>Bacillati</taxon>
        <taxon>Actinomycetota</taxon>
        <taxon>Coriobacteriia</taxon>
        <taxon>Eggerthellales</taxon>
        <taxon>Eggerthellaceae</taxon>
        <taxon>Gordonibacter</taxon>
    </lineage>
</organism>
<dbReference type="Gene3D" id="1.20.1440.20">
    <property type="entry name" value="LemA-like domain"/>
    <property type="match status" value="1"/>
</dbReference>
<dbReference type="GO" id="GO:0016020">
    <property type="term" value="C:membrane"/>
    <property type="evidence" value="ECO:0007669"/>
    <property type="project" value="UniProtKB-SubCell"/>
</dbReference>
<dbReference type="EMBL" id="PPTS01000010">
    <property type="protein sequence ID" value="RDB62127.1"/>
    <property type="molecule type" value="Genomic_DNA"/>
</dbReference>
<dbReference type="InterPro" id="IPR023353">
    <property type="entry name" value="LemA-like_dom_sf"/>
</dbReference>